<dbReference type="InterPro" id="IPR005532">
    <property type="entry name" value="SUMF_dom"/>
</dbReference>
<dbReference type="Gene3D" id="3.90.1580.10">
    <property type="entry name" value="paralog of FGE (formylglycine-generating enzyme)"/>
    <property type="match status" value="1"/>
</dbReference>
<protein>
    <recommendedName>
        <fullName evidence="1">Sulfatase-modifying factor enzyme-like domain-containing protein</fullName>
    </recommendedName>
</protein>
<evidence type="ECO:0000313" key="2">
    <source>
        <dbReference type="EMBL" id="SVA56822.1"/>
    </source>
</evidence>
<dbReference type="InterPro" id="IPR051043">
    <property type="entry name" value="Sulfatase_Mod_Factor_Kinase"/>
</dbReference>
<dbReference type="Pfam" id="PF03781">
    <property type="entry name" value="FGE-sulfatase"/>
    <property type="match status" value="1"/>
</dbReference>
<organism evidence="2">
    <name type="scientific">marine metagenome</name>
    <dbReference type="NCBI Taxonomy" id="408172"/>
    <lineage>
        <taxon>unclassified sequences</taxon>
        <taxon>metagenomes</taxon>
        <taxon>ecological metagenomes</taxon>
    </lineage>
</organism>
<dbReference type="GO" id="GO:0120147">
    <property type="term" value="F:formylglycine-generating oxidase activity"/>
    <property type="evidence" value="ECO:0007669"/>
    <property type="project" value="TreeGrafter"/>
</dbReference>
<proteinExistence type="predicted"/>
<sequence length="229" mass="26728">MKLKKNKKIFIESTEYIYRVEHLTLEGTCSKDHGPRNVKIKNLYVDKFPITNKEYFNFMKKTGYQPKDPQRFLAHKPKNNQFYHPVVCVSQIDAMEYAKWVGGRLPLDEEWQYIAAGPNYYEWPWGDKFNPSYCNHDGNSLRSVNSHKKGSSWCGCEDMCGNAWEWTSGIHDDGQHQFALIRGGSFYYAHDHWHVGGGARKTNFHWKLQLLNEGMNRASTLGFRCVYDA</sequence>
<evidence type="ECO:0000259" key="1">
    <source>
        <dbReference type="Pfam" id="PF03781"/>
    </source>
</evidence>
<dbReference type="AlphaFoldDB" id="A0A381WWU9"/>
<dbReference type="SUPFAM" id="SSF56436">
    <property type="entry name" value="C-type lectin-like"/>
    <property type="match status" value="1"/>
</dbReference>
<dbReference type="EMBL" id="UINC01013105">
    <property type="protein sequence ID" value="SVA56822.1"/>
    <property type="molecule type" value="Genomic_DNA"/>
</dbReference>
<feature type="domain" description="Sulfatase-modifying factor enzyme-like" evidence="1">
    <location>
        <begin position="30"/>
        <end position="226"/>
    </location>
</feature>
<dbReference type="PANTHER" id="PTHR23150:SF19">
    <property type="entry name" value="FORMYLGLYCINE-GENERATING ENZYME"/>
    <property type="match status" value="1"/>
</dbReference>
<dbReference type="PANTHER" id="PTHR23150">
    <property type="entry name" value="SULFATASE MODIFYING FACTOR 1, 2"/>
    <property type="match status" value="1"/>
</dbReference>
<reference evidence="2" key="1">
    <citation type="submission" date="2018-05" db="EMBL/GenBank/DDBJ databases">
        <authorList>
            <person name="Lanie J.A."/>
            <person name="Ng W.-L."/>
            <person name="Kazmierczak K.M."/>
            <person name="Andrzejewski T.M."/>
            <person name="Davidsen T.M."/>
            <person name="Wayne K.J."/>
            <person name="Tettelin H."/>
            <person name="Glass J.I."/>
            <person name="Rusch D."/>
            <person name="Podicherti R."/>
            <person name="Tsui H.-C.T."/>
            <person name="Winkler M.E."/>
        </authorList>
    </citation>
    <scope>NUCLEOTIDE SEQUENCE</scope>
</reference>
<accession>A0A381WWU9</accession>
<dbReference type="InterPro" id="IPR016187">
    <property type="entry name" value="CTDL_fold"/>
</dbReference>
<name>A0A381WWU9_9ZZZZ</name>
<dbReference type="InterPro" id="IPR042095">
    <property type="entry name" value="SUMF_sf"/>
</dbReference>
<gene>
    <name evidence="2" type="ORF">METZ01_LOCUS109676</name>
</gene>